<accession>A0A2I2FSS2</accession>
<feature type="non-terminal residue" evidence="2">
    <location>
        <position position="168"/>
    </location>
</feature>
<dbReference type="PANTHER" id="PTHR38489">
    <property type="entry name" value="HISTONE CHAPERONE DOMAIN-CONTAINING PROTEIN"/>
    <property type="match status" value="1"/>
</dbReference>
<reference evidence="2 3" key="1">
    <citation type="submission" date="2016-12" db="EMBL/GenBank/DDBJ databases">
        <title>The genomes of Aspergillus section Nigri reveals drivers in fungal speciation.</title>
        <authorList>
            <consortium name="DOE Joint Genome Institute"/>
            <person name="Vesth T.C."/>
            <person name="Nybo J."/>
            <person name="Theobald S."/>
            <person name="Brandl J."/>
            <person name="Frisvad J.C."/>
            <person name="Nielsen K.F."/>
            <person name="Lyhne E.K."/>
            <person name="Kogle M.E."/>
            <person name="Kuo A."/>
            <person name="Riley R."/>
            <person name="Clum A."/>
            <person name="Nolan M."/>
            <person name="Lipzen A."/>
            <person name="Salamov A."/>
            <person name="Henrissat B."/>
            <person name="Wiebenga A."/>
            <person name="De Vries R.P."/>
            <person name="Grigoriev I.V."/>
            <person name="Mortensen U.H."/>
            <person name="Andersen M.R."/>
            <person name="Baker S.E."/>
        </authorList>
    </citation>
    <scope>NUCLEOTIDE SEQUENCE [LARGE SCALE GENOMIC DNA]</scope>
    <source>
        <strain evidence="2 3">IBT 23096</strain>
    </source>
</reference>
<dbReference type="RefSeq" id="XP_024698966.1">
    <property type="nucleotide sequence ID" value="XM_024850236.1"/>
</dbReference>
<comment type="caution">
    <text evidence="2">The sequence shown here is derived from an EMBL/GenBank/DDBJ whole genome shotgun (WGS) entry which is preliminary data.</text>
</comment>
<dbReference type="VEuPathDB" id="FungiDB:P170DRAFT_441121"/>
<dbReference type="GO" id="GO:0000492">
    <property type="term" value="P:box C/D snoRNP assembly"/>
    <property type="evidence" value="ECO:0007669"/>
    <property type="project" value="InterPro"/>
</dbReference>
<feature type="compositionally biased region" description="Basic and acidic residues" evidence="1">
    <location>
        <begin position="93"/>
        <end position="111"/>
    </location>
</feature>
<dbReference type="STRING" id="1392250.A0A2I2FSS2"/>
<feature type="compositionally biased region" description="Basic and acidic residues" evidence="1">
    <location>
        <begin position="1"/>
        <end position="14"/>
    </location>
</feature>
<gene>
    <name evidence="2" type="ORF">P170DRAFT_441121</name>
</gene>
<evidence type="ECO:0000313" key="2">
    <source>
        <dbReference type="EMBL" id="PLB43664.1"/>
    </source>
</evidence>
<dbReference type="EMBL" id="MSFO01000010">
    <property type="protein sequence ID" value="PLB43664.1"/>
    <property type="molecule type" value="Genomic_DNA"/>
</dbReference>
<evidence type="ECO:0000313" key="3">
    <source>
        <dbReference type="Proteomes" id="UP000234275"/>
    </source>
</evidence>
<dbReference type="OrthoDB" id="1112980at2759"/>
<dbReference type="Proteomes" id="UP000234275">
    <property type="component" value="Unassembled WGS sequence"/>
</dbReference>
<dbReference type="GeneID" id="36557935"/>
<organism evidence="2 3">
    <name type="scientific">Aspergillus steynii IBT 23096</name>
    <dbReference type="NCBI Taxonomy" id="1392250"/>
    <lineage>
        <taxon>Eukaryota</taxon>
        <taxon>Fungi</taxon>
        <taxon>Dikarya</taxon>
        <taxon>Ascomycota</taxon>
        <taxon>Pezizomycotina</taxon>
        <taxon>Eurotiomycetes</taxon>
        <taxon>Eurotiomycetidae</taxon>
        <taxon>Eurotiales</taxon>
        <taxon>Aspergillaceae</taxon>
        <taxon>Aspergillus</taxon>
        <taxon>Aspergillus subgen. Circumdati</taxon>
    </lineage>
</organism>
<dbReference type="PANTHER" id="PTHR38489:SF1">
    <property type="entry name" value="HISTONE CHAPERONE DOMAIN-CONTAINING PROTEIN"/>
    <property type="match status" value="1"/>
</dbReference>
<dbReference type="AlphaFoldDB" id="A0A2I2FSS2"/>
<proteinExistence type="predicted"/>
<keyword evidence="3" id="KW-1185">Reference proteome</keyword>
<evidence type="ECO:0000256" key="1">
    <source>
        <dbReference type="SAM" id="MobiDB-lite"/>
    </source>
</evidence>
<name>A0A2I2FSS2_9EURO</name>
<dbReference type="InterPro" id="IPR027921">
    <property type="entry name" value="NOPCHAP1"/>
</dbReference>
<dbReference type="Pfam" id="PF15370">
    <property type="entry name" value="NOPCHAP1"/>
    <property type="match status" value="1"/>
</dbReference>
<sequence length="168" mass="17943">MADARKRPQSETERQSPSSTSLAHRTRAPPTAQHTRRQISPSSGPRDAAVSANPVTHGANPGAADDDDEDDYTSSSGSDSDSDGDDSDDAERSDDQHARRLDSDVKSHDGDASAGAGAGADADQRMPHVSGRAKPRIHRVQDDQGLMSRLSAFLPQMKSANEDLQREI</sequence>
<feature type="compositionally biased region" description="Low complexity" evidence="1">
    <location>
        <begin position="112"/>
        <end position="121"/>
    </location>
</feature>
<feature type="compositionally biased region" description="Acidic residues" evidence="1">
    <location>
        <begin position="80"/>
        <end position="92"/>
    </location>
</feature>
<protein>
    <submittedName>
        <fullName evidence="2">Uncharacterized protein</fullName>
    </submittedName>
</protein>
<feature type="region of interest" description="Disordered" evidence="1">
    <location>
        <begin position="1"/>
        <end position="143"/>
    </location>
</feature>